<name>A0AAE9UL22_STRDY</name>
<protein>
    <submittedName>
        <fullName evidence="1">Uncharacterized protein</fullName>
    </submittedName>
</protein>
<sequence length="52" mass="5766">MISAIFPRTITVRKEKDIVLMSTIDRLGISDLDDSLLGVMTIVKLDEKSSCP</sequence>
<accession>A0AAE9UL22</accession>
<dbReference type="AlphaFoldDB" id="A0AAE9UL22"/>
<evidence type="ECO:0000313" key="2">
    <source>
        <dbReference type="Proteomes" id="UP001164948"/>
    </source>
</evidence>
<dbReference type="EMBL" id="CP095081">
    <property type="protein sequence ID" value="WAI92547.1"/>
    <property type="molecule type" value="Genomic_DNA"/>
</dbReference>
<organism evidence="1 2">
    <name type="scientific">Streptococcus dysgalactiae</name>
    <dbReference type="NCBI Taxonomy" id="1334"/>
    <lineage>
        <taxon>Bacteria</taxon>
        <taxon>Bacillati</taxon>
        <taxon>Bacillota</taxon>
        <taxon>Bacilli</taxon>
        <taxon>Lactobacillales</taxon>
        <taxon>Streptococcaceae</taxon>
        <taxon>Streptococcus</taxon>
    </lineage>
</organism>
<proteinExistence type="predicted"/>
<reference evidence="1" key="1">
    <citation type="submission" date="2022-03" db="EMBL/GenBank/DDBJ databases">
        <title>Characterization and genomic analysis of a Streptococcus dysgalactiae associated with cultured channel catfish mortalities in China.</title>
        <authorList>
            <person name="Wang J."/>
            <person name="Geng Y."/>
        </authorList>
    </citation>
    <scope>NUCLEOTIDE SEQUENCE</scope>
    <source>
        <strain evidence="1">WJ001</strain>
    </source>
</reference>
<dbReference type="RefSeq" id="WP_003049903.1">
    <property type="nucleotide sequence ID" value="NZ_AP018726.1"/>
</dbReference>
<evidence type="ECO:0000313" key="1">
    <source>
        <dbReference type="EMBL" id="WAI92547.1"/>
    </source>
</evidence>
<dbReference type="Proteomes" id="UP001164948">
    <property type="component" value="Chromosome"/>
</dbReference>
<gene>
    <name evidence="1" type="ORF">MP619_08560</name>
</gene>